<dbReference type="AlphaFoldDB" id="A0A8T9C7D5"/>
<name>A0A8T9C7D5_9HELO</name>
<reference evidence="1 2" key="1">
    <citation type="submission" date="2018-05" db="EMBL/GenBank/DDBJ databases">
        <title>Genome sequencing and assembly of the regulated plant pathogen Lachnellula willkommii and related sister species for the development of diagnostic species identification markers.</title>
        <authorList>
            <person name="Giroux E."/>
            <person name="Bilodeau G."/>
        </authorList>
    </citation>
    <scope>NUCLEOTIDE SEQUENCE [LARGE SCALE GENOMIC DNA]</scope>
    <source>
        <strain evidence="1 2">CBS 268.59</strain>
    </source>
</reference>
<keyword evidence="2" id="KW-1185">Reference proteome</keyword>
<dbReference type="Gene3D" id="3.80.10.10">
    <property type="entry name" value="Ribonuclease Inhibitor"/>
    <property type="match status" value="1"/>
</dbReference>
<gene>
    <name evidence="1" type="ORF">LSUE1_G008167</name>
</gene>
<dbReference type="OrthoDB" id="3945550at2759"/>
<proteinExistence type="predicted"/>
<evidence type="ECO:0008006" key="3">
    <source>
        <dbReference type="Google" id="ProtNLM"/>
    </source>
</evidence>
<dbReference type="InterPro" id="IPR032675">
    <property type="entry name" value="LRR_dom_sf"/>
</dbReference>
<organism evidence="1 2">
    <name type="scientific">Lachnellula suecica</name>
    <dbReference type="NCBI Taxonomy" id="602035"/>
    <lineage>
        <taxon>Eukaryota</taxon>
        <taxon>Fungi</taxon>
        <taxon>Dikarya</taxon>
        <taxon>Ascomycota</taxon>
        <taxon>Pezizomycotina</taxon>
        <taxon>Leotiomycetes</taxon>
        <taxon>Helotiales</taxon>
        <taxon>Lachnaceae</taxon>
        <taxon>Lachnellula</taxon>
    </lineage>
</organism>
<sequence length="683" mass="77880">MDAVKPTLHNLPPETLQQIASHLDGSHRPSLYAFGLTSTICHHATLPSIFHDIYLPVRSREALQRDGDTLIKTLSRSDSMCHVRSLSIKGSFKMSSKPRTEGYKSGGKDRHSKIEADADEVLGDDRELHLDGPHVVYDESVIEKSSDEDLAWGSVVRFVKTLPHLSKLVYDCWNQFPPSLLDALHDHQPQCKLYHFTFRFRTLLWGTPYPYEMALATSPCLYSVKVESCWRDSAGDDDFNQEAAMELAAGLSPNLKEIVVMDIEAENCRRYWPRKRETWRGLPGYVPGRSLGSLTSLSLPRVRSALQPGMLQAWAEHTDFSLLRNLSLGRRDEGITVDMMEWMVQNCSFPRVETLRLHLSRDKFDVEQSNYAITAIALLDTFGSLEQLSLSGPLEPEILDAILNQHGHTLQNLSLLPSEPEGISGIYQGQLRIPMTFTQEHILKINAYCPKLQQLSVSVKRTKSNALEVATYKSFGKLKQLKSLFITLDCSDWWLSRDPDLRDDAALEAAAREISIRRESALVDKGYVQDTLRNCAVDETLARSIWDTICENKEGQKLESLKLWTTGGGKWGRHFGVGNISQVIDNLSRSWRVAREDEDIINVRELNRKVREARDLELTKLYERRAEHLRDNLLYHEAKEDVDIELQDIAEALEEVQVFRCVWPRKKGSKDWREDWSSLPLQG</sequence>
<comment type="caution">
    <text evidence="1">The sequence shown here is derived from an EMBL/GenBank/DDBJ whole genome shotgun (WGS) entry which is preliminary data.</text>
</comment>
<dbReference type="EMBL" id="QGMK01000453">
    <property type="protein sequence ID" value="TVY81595.1"/>
    <property type="molecule type" value="Genomic_DNA"/>
</dbReference>
<accession>A0A8T9C7D5</accession>
<evidence type="ECO:0000313" key="1">
    <source>
        <dbReference type="EMBL" id="TVY81595.1"/>
    </source>
</evidence>
<dbReference type="Proteomes" id="UP000469558">
    <property type="component" value="Unassembled WGS sequence"/>
</dbReference>
<evidence type="ECO:0000313" key="2">
    <source>
        <dbReference type="Proteomes" id="UP000469558"/>
    </source>
</evidence>
<protein>
    <recommendedName>
        <fullName evidence="3">F-box domain-containing protein</fullName>
    </recommendedName>
</protein>